<reference evidence="14 15" key="1">
    <citation type="submission" date="2020-08" db="EMBL/GenBank/DDBJ databases">
        <title>Genomic Encyclopedia of Type Strains, Phase IV (KMG-IV): sequencing the most valuable type-strain genomes for metagenomic binning, comparative biology and taxonomic classification.</title>
        <authorList>
            <person name="Goeker M."/>
        </authorList>
    </citation>
    <scope>NUCLEOTIDE SEQUENCE [LARGE SCALE GENOMIC DNA]</scope>
    <source>
        <strain evidence="14 15">DSM 13481</strain>
    </source>
</reference>
<organism evidence="14 15">
    <name type="scientific">Thermosipho japonicus</name>
    <dbReference type="NCBI Taxonomy" id="90323"/>
    <lineage>
        <taxon>Bacteria</taxon>
        <taxon>Thermotogati</taxon>
        <taxon>Thermotogota</taxon>
        <taxon>Thermotogae</taxon>
        <taxon>Thermotogales</taxon>
        <taxon>Fervidobacteriaceae</taxon>
        <taxon>Thermosipho</taxon>
    </lineage>
</organism>
<evidence type="ECO:0000256" key="9">
    <source>
        <dbReference type="ARBA" id="ARBA00038345"/>
    </source>
</evidence>
<dbReference type="Pfam" id="PF02844">
    <property type="entry name" value="GARS_N"/>
    <property type="match status" value="1"/>
</dbReference>
<dbReference type="GO" id="GO:0046872">
    <property type="term" value="F:metal ion binding"/>
    <property type="evidence" value="ECO:0007669"/>
    <property type="project" value="InterPro"/>
</dbReference>
<dbReference type="PROSITE" id="PS00184">
    <property type="entry name" value="GARS"/>
    <property type="match status" value="1"/>
</dbReference>
<evidence type="ECO:0000256" key="5">
    <source>
        <dbReference type="ARBA" id="ARBA00022598"/>
    </source>
</evidence>
<dbReference type="GO" id="GO:0009113">
    <property type="term" value="P:purine nucleobase biosynthetic process"/>
    <property type="evidence" value="ECO:0007669"/>
    <property type="project" value="InterPro"/>
</dbReference>
<evidence type="ECO:0000256" key="3">
    <source>
        <dbReference type="ARBA" id="ARBA00005174"/>
    </source>
</evidence>
<keyword evidence="15" id="KW-1185">Reference proteome</keyword>
<dbReference type="AlphaFoldDB" id="A0A841GGF2"/>
<dbReference type="RefSeq" id="WP_184619304.1">
    <property type="nucleotide sequence ID" value="NZ_JACHEX010000002.1"/>
</dbReference>
<dbReference type="Pfam" id="PF02843">
    <property type="entry name" value="GARS_C"/>
    <property type="match status" value="1"/>
</dbReference>
<dbReference type="InterPro" id="IPR020559">
    <property type="entry name" value="PRibGlycinamide_synth_CS"/>
</dbReference>
<dbReference type="SUPFAM" id="SSF51246">
    <property type="entry name" value="Rudiment single hybrid motif"/>
    <property type="match status" value="1"/>
</dbReference>
<evidence type="ECO:0000256" key="12">
    <source>
        <dbReference type="PROSITE-ProRule" id="PRU00409"/>
    </source>
</evidence>
<dbReference type="PANTHER" id="PTHR43472:SF1">
    <property type="entry name" value="PHOSPHORIBOSYLAMINE--GLYCINE LIGASE, CHLOROPLASTIC"/>
    <property type="match status" value="1"/>
</dbReference>
<evidence type="ECO:0000313" key="15">
    <source>
        <dbReference type="Proteomes" id="UP000555828"/>
    </source>
</evidence>
<evidence type="ECO:0000256" key="4">
    <source>
        <dbReference type="ARBA" id="ARBA00013255"/>
    </source>
</evidence>
<dbReference type="UniPathway" id="UPA00074">
    <property type="reaction ID" value="UER00125"/>
</dbReference>
<dbReference type="Gene3D" id="3.30.1490.20">
    <property type="entry name" value="ATP-grasp fold, A domain"/>
    <property type="match status" value="1"/>
</dbReference>
<comment type="similarity">
    <text evidence="9">Belongs to the GARS family.</text>
</comment>
<accession>A0A841GGF2</accession>
<sequence length="397" mass="44200">MKVCIVGSGGREHAIGYAFEKAGFEVFYTPGNGLTENNIDFESLKDFDGLIIPGSEEYLANGIAEKYANVFGPDSRASKLESSKIYAKKFMSIYNLTTPRFEIASNGEELLEKIEKFYPPYVLKADGLAKGKGVLIVENKDEAVEFGNKLISGELIAGVSGPIVIDEFLPGRELSAMAVVNGDGFSLFPFIQDYKKINTGNTGPNTGGMGSFGPIEIDDELKTKIEELFAKTLYGLKKEGIFYRGFLYLGLMIYEKTPYILEYNVRLGDPETEVIVATNPENFVECVLKAFNEEKIPEFNPKYFALDVVLASKGYPGKYEKGKEIRNLFPLQGEDFVIFGAGVKKENDKYYTNGGRVLHCVAFSESKEEAKRKAYEIAERIDFEGKIFRKDIGVIYA</sequence>
<comment type="caution">
    <text evidence="14">The sequence shown here is derived from an EMBL/GenBank/DDBJ whole genome shotgun (WGS) entry which is preliminary data.</text>
</comment>
<dbReference type="Gene3D" id="3.30.470.20">
    <property type="entry name" value="ATP-grasp fold, B domain"/>
    <property type="match status" value="1"/>
</dbReference>
<feature type="domain" description="ATP-grasp" evidence="13">
    <location>
        <begin position="88"/>
        <end position="292"/>
    </location>
</feature>
<dbReference type="InterPro" id="IPR011761">
    <property type="entry name" value="ATP-grasp"/>
</dbReference>
<evidence type="ECO:0000256" key="11">
    <source>
        <dbReference type="ARBA" id="ARBA00042864"/>
    </source>
</evidence>
<evidence type="ECO:0000256" key="2">
    <source>
        <dbReference type="ARBA" id="ARBA00001946"/>
    </source>
</evidence>
<dbReference type="SMART" id="SM01210">
    <property type="entry name" value="GARS_C"/>
    <property type="match status" value="1"/>
</dbReference>
<protein>
    <recommendedName>
        <fullName evidence="4">phosphoribosylamine--glycine ligase</fullName>
        <ecNumber evidence="4">6.3.4.13</ecNumber>
    </recommendedName>
    <alternativeName>
        <fullName evidence="10">Glycinamide ribonucleotide synthetase</fullName>
    </alternativeName>
    <alternativeName>
        <fullName evidence="11">Phosphoribosylglycinamide synthetase</fullName>
    </alternativeName>
</protein>
<dbReference type="InterPro" id="IPR037123">
    <property type="entry name" value="PRibGlycinamide_synth_C_sf"/>
</dbReference>
<keyword evidence="7" id="KW-0658">Purine biosynthesis</keyword>
<evidence type="ECO:0000256" key="8">
    <source>
        <dbReference type="ARBA" id="ARBA00022840"/>
    </source>
</evidence>
<dbReference type="InterPro" id="IPR013815">
    <property type="entry name" value="ATP_grasp_subdomain_1"/>
</dbReference>
<evidence type="ECO:0000256" key="1">
    <source>
        <dbReference type="ARBA" id="ARBA00001936"/>
    </source>
</evidence>
<dbReference type="InterPro" id="IPR016185">
    <property type="entry name" value="PreATP-grasp_dom_sf"/>
</dbReference>
<comment type="pathway">
    <text evidence="3">Purine metabolism; IMP biosynthesis via de novo pathway; N(1)-(5-phospho-D-ribosyl)glycinamide from 5-phospho-alpha-D-ribose 1-diphosphate: step 2/2.</text>
</comment>
<name>A0A841GGF2_9BACT</name>
<dbReference type="FunFam" id="3.90.600.10:FF:000001">
    <property type="entry name" value="Trifunctional purine biosynthetic protein adenosine-3"/>
    <property type="match status" value="1"/>
</dbReference>
<keyword evidence="5 14" id="KW-0436">Ligase</keyword>
<dbReference type="EMBL" id="JACHEX010000002">
    <property type="protein sequence ID" value="MBB6062662.1"/>
    <property type="molecule type" value="Genomic_DNA"/>
</dbReference>
<comment type="cofactor">
    <cofactor evidence="2">
        <name>Mg(2+)</name>
        <dbReference type="ChEBI" id="CHEBI:18420"/>
    </cofactor>
</comment>
<dbReference type="Gene3D" id="3.40.50.20">
    <property type="match status" value="1"/>
</dbReference>
<keyword evidence="6 12" id="KW-0547">Nucleotide-binding</keyword>
<dbReference type="Pfam" id="PF01071">
    <property type="entry name" value="GARS_A"/>
    <property type="match status" value="1"/>
</dbReference>
<dbReference type="PANTHER" id="PTHR43472">
    <property type="entry name" value="PHOSPHORIBOSYLAMINE--GLYCINE LIGASE"/>
    <property type="match status" value="1"/>
</dbReference>
<gene>
    <name evidence="14" type="ORF">HNP65_001100</name>
</gene>
<dbReference type="InterPro" id="IPR000115">
    <property type="entry name" value="PRibGlycinamide_synth"/>
</dbReference>
<keyword evidence="8 12" id="KW-0067">ATP-binding</keyword>
<dbReference type="SUPFAM" id="SSF52440">
    <property type="entry name" value="PreATP-grasp domain"/>
    <property type="match status" value="1"/>
</dbReference>
<dbReference type="Proteomes" id="UP000555828">
    <property type="component" value="Unassembled WGS sequence"/>
</dbReference>
<dbReference type="InterPro" id="IPR020562">
    <property type="entry name" value="PRibGlycinamide_synth_N"/>
</dbReference>
<evidence type="ECO:0000256" key="6">
    <source>
        <dbReference type="ARBA" id="ARBA00022741"/>
    </source>
</evidence>
<dbReference type="EC" id="6.3.4.13" evidence="4"/>
<dbReference type="SMART" id="SM01209">
    <property type="entry name" value="GARS_A"/>
    <property type="match status" value="1"/>
</dbReference>
<comment type="cofactor">
    <cofactor evidence="1">
        <name>Mn(2+)</name>
        <dbReference type="ChEBI" id="CHEBI:29035"/>
    </cofactor>
</comment>
<dbReference type="InterPro" id="IPR020561">
    <property type="entry name" value="PRibGlycinamid_synth_ATP-grasp"/>
</dbReference>
<proteinExistence type="inferred from homology"/>
<evidence type="ECO:0000259" key="13">
    <source>
        <dbReference type="PROSITE" id="PS50975"/>
    </source>
</evidence>
<dbReference type="GO" id="GO:0006189">
    <property type="term" value="P:'de novo' IMP biosynthetic process"/>
    <property type="evidence" value="ECO:0007669"/>
    <property type="project" value="UniProtKB-UniPathway"/>
</dbReference>
<dbReference type="Gene3D" id="3.90.600.10">
    <property type="entry name" value="Phosphoribosylglycinamide synthetase, C-terminal domain"/>
    <property type="match status" value="1"/>
</dbReference>
<dbReference type="GO" id="GO:0004637">
    <property type="term" value="F:phosphoribosylamine-glycine ligase activity"/>
    <property type="evidence" value="ECO:0007669"/>
    <property type="project" value="UniProtKB-EC"/>
</dbReference>
<dbReference type="InterPro" id="IPR011054">
    <property type="entry name" value="Rudment_hybrid_motif"/>
</dbReference>
<dbReference type="GO" id="GO:0005524">
    <property type="term" value="F:ATP binding"/>
    <property type="evidence" value="ECO:0007669"/>
    <property type="project" value="UniProtKB-UniRule"/>
</dbReference>
<dbReference type="SUPFAM" id="SSF56059">
    <property type="entry name" value="Glutathione synthetase ATP-binding domain-like"/>
    <property type="match status" value="1"/>
</dbReference>
<dbReference type="InterPro" id="IPR020560">
    <property type="entry name" value="PRibGlycinamide_synth_C-dom"/>
</dbReference>
<evidence type="ECO:0000313" key="14">
    <source>
        <dbReference type="EMBL" id="MBB6062662.1"/>
    </source>
</evidence>
<evidence type="ECO:0000256" key="7">
    <source>
        <dbReference type="ARBA" id="ARBA00022755"/>
    </source>
</evidence>
<evidence type="ECO:0000256" key="10">
    <source>
        <dbReference type="ARBA" id="ARBA00042242"/>
    </source>
</evidence>
<dbReference type="PROSITE" id="PS50975">
    <property type="entry name" value="ATP_GRASP"/>
    <property type="match status" value="1"/>
</dbReference>
<dbReference type="NCBIfam" id="TIGR00877">
    <property type="entry name" value="purD"/>
    <property type="match status" value="1"/>
</dbReference>